<dbReference type="EC" id="2.4.1.21" evidence="2"/>
<dbReference type="SUPFAM" id="SSF53756">
    <property type="entry name" value="UDP-Glycosyltransferase/glycogen phosphorylase"/>
    <property type="match status" value="1"/>
</dbReference>
<dbReference type="EMBL" id="BAAFSF010000004">
    <property type="protein sequence ID" value="GAB1252277.1"/>
    <property type="molecule type" value="Genomic_DNA"/>
</dbReference>
<evidence type="ECO:0000313" key="6">
    <source>
        <dbReference type="EMBL" id="GAB1252277.1"/>
    </source>
</evidence>
<dbReference type="Gene3D" id="3.40.50.2000">
    <property type="entry name" value="Glycogen Phosphorylase B"/>
    <property type="match status" value="1"/>
</dbReference>
<sequence length="272" mass="30715">MEPKKVLFITQEIAPYVASTPLSELSIRVPAAVTEAGHDIRIFTPCYGTINERRNQLHDVIRLSGINIIVNDSDHPLIVKVASMQDGSRLQVYFVDNDEFFKRKSRFKADPKYPNSNMERSVFFIRSVFEAVKTLRWLPDIIHCFGWFSAPALLYLKNMYADDPYFGKAKTIYSTWSGEEHAPIGDNWREVLEFDKADKKGLQILEERPNVEGLQQLGYAYADGGSLIGGDDATRELIAPYTNALSHPLIEEAETAEGVSSAYAALYEHLFA</sequence>
<accession>A0ABQ0E3H5</accession>
<dbReference type="Proteomes" id="UP001628220">
    <property type="component" value="Unassembled WGS sequence"/>
</dbReference>
<dbReference type="RefSeq" id="WP_411916034.1">
    <property type="nucleotide sequence ID" value="NZ_BAAFSF010000004.1"/>
</dbReference>
<dbReference type="PANTHER" id="PTHR45825:SF11">
    <property type="entry name" value="ALPHA AMYLASE DOMAIN-CONTAINING PROTEIN"/>
    <property type="match status" value="1"/>
</dbReference>
<evidence type="ECO:0000259" key="5">
    <source>
        <dbReference type="Pfam" id="PF08323"/>
    </source>
</evidence>
<reference evidence="6 7" key="1">
    <citation type="journal article" date="2025" name="Int. J. Syst. Evol. Microbiol.">
        <title>Desulfovibrio falkowii sp. nov., Porphyromonas miyakawae sp. nov., Mediterraneibacter flintii sp. nov. and Owariibacterium komagatae gen. nov., sp. nov., isolated from human faeces.</title>
        <authorList>
            <person name="Hamaguchi T."/>
            <person name="Ohara M."/>
            <person name="Hisatomi A."/>
            <person name="Sekiguchi K."/>
            <person name="Takeda J.I."/>
            <person name="Ueyama J."/>
            <person name="Ito M."/>
            <person name="Nishiwaki H."/>
            <person name="Ogi T."/>
            <person name="Hirayama M."/>
            <person name="Ohkuma M."/>
            <person name="Sakamoto M."/>
            <person name="Ohno K."/>
        </authorList>
    </citation>
    <scope>NUCLEOTIDE SEQUENCE [LARGE SCALE GENOMIC DNA]</scope>
    <source>
        <strain evidence="6 7">13CB11C</strain>
    </source>
</reference>
<evidence type="ECO:0000256" key="2">
    <source>
        <dbReference type="ARBA" id="ARBA00012588"/>
    </source>
</evidence>
<comment type="catalytic activity">
    <reaction evidence="1">
        <text>[(1-&gt;4)-alpha-D-glucosyl](n) + ADP-alpha-D-glucose = [(1-&gt;4)-alpha-D-glucosyl](n+1) + ADP + H(+)</text>
        <dbReference type="Rhea" id="RHEA:18189"/>
        <dbReference type="Rhea" id="RHEA-COMP:9584"/>
        <dbReference type="Rhea" id="RHEA-COMP:9587"/>
        <dbReference type="ChEBI" id="CHEBI:15378"/>
        <dbReference type="ChEBI" id="CHEBI:15444"/>
        <dbReference type="ChEBI" id="CHEBI:57498"/>
        <dbReference type="ChEBI" id="CHEBI:456216"/>
        <dbReference type="EC" id="2.4.1.21"/>
    </reaction>
</comment>
<evidence type="ECO:0000313" key="7">
    <source>
        <dbReference type="Proteomes" id="UP001628220"/>
    </source>
</evidence>
<evidence type="ECO:0000256" key="1">
    <source>
        <dbReference type="ARBA" id="ARBA00001478"/>
    </source>
</evidence>
<keyword evidence="3" id="KW-0328">Glycosyltransferase</keyword>
<dbReference type="InterPro" id="IPR013534">
    <property type="entry name" value="Starch_synth_cat_dom"/>
</dbReference>
<keyword evidence="4" id="KW-0808">Transferase</keyword>
<comment type="caution">
    <text evidence="6">The sequence shown here is derived from an EMBL/GenBank/DDBJ whole genome shotgun (WGS) entry which is preliminary data.</text>
</comment>
<dbReference type="PANTHER" id="PTHR45825">
    <property type="entry name" value="GRANULE-BOUND STARCH SYNTHASE 1, CHLOROPLASTIC/AMYLOPLASTIC"/>
    <property type="match status" value="1"/>
</dbReference>
<evidence type="ECO:0000256" key="4">
    <source>
        <dbReference type="ARBA" id="ARBA00022679"/>
    </source>
</evidence>
<dbReference type="Pfam" id="PF08323">
    <property type="entry name" value="Glyco_transf_5"/>
    <property type="match status" value="1"/>
</dbReference>
<organism evidence="6 7">
    <name type="scientific">Porphyromonas miyakawae</name>
    <dbReference type="NCBI Taxonomy" id="3137470"/>
    <lineage>
        <taxon>Bacteria</taxon>
        <taxon>Pseudomonadati</taxon>
        <taxon>Bacteroidota</taxon>
        <taxon>Bacteroidia</taxon>
        <taxon>Bacteroidales</taxon>
        <taxon>Porphyromonadaceae</taxon>
        <taxon>Porphyromonas</taxon>
    </lineage>
</organism>
<feature type="domain" description="Starch synthase catalytic" evidence="5">
    <location>
        <begin position="5"/>
        <end position="223"/>
    </location>
</feature>
<name>A0ABQ0E3H5_9PORP</name>
<proteinExistence type="predicted"/>
<protein>
    <recommendedName>
        <fullName evidence="2">starch synthase</fullName>
        <ecNumber evidence="2">2.4.1.21</ecNumber>
    </recommendedName>
</protein>
<keyword evidence="7" id="KW-1185">Reference proteome</keyword>
<gene>
    <name evidence="6" type="ORF">Tsumi_13830</name>
</gene>
<evidence type="ECO:0000256" key="3">
    <source>
        <dbReference type="ARBA" id="ARBA00022676"/>
    </source>
</evidence>